<comment type="caution">
    <text evidence="2">The sequence shown here is derived from an EMBL/GenBank/DDBJ whole genome shotgun (WGS) entry which is preliminary data.</text>
</comment>
<protein>
    <submittedName>
        <fullName evidence="2">Uncharacterized protein</fullName>
    </submittedName>
</protein>
<proteinExistence type="predicted"/>
<dbReference type="Proteomes" id="UP001501747">
    <property type="component" value="Unassembled WGS sequence"/>
</dbReference>
<keyword evidence="3" id="KW-1185">Reference proteome</keyword>
<name>A0ABP7QTI5_9PSEU</name>
<feature type="signal peptide" evidence="1">
    <location>
        <begin position="1"/>
        <end position="21"/>
    </location>
</feature>
<organism evidence="2 3">
    <name type="scientific">Allokutzneria multivorans</name>
    <dbReference type="NCBI Taxonomy" id="1142134"/>
    <lineage>
        <taxon>Bacteria</taxon>
        <taxon>Bacillati</taxon>
        <taxon>Actinomycetota</taxon>
        <taxon>Actinomycetes</taxon>
        <taxon>Pseudonocardiales</taxon>
        <taxon>Pseudonocardiaceae</taxon>
        <taxon>Allokutzneria</taxon>
    </lineage>
</organism>
<evidence type="ECO:0000256" key="1">
    <source>
        <dbReference type="SAM" id="SignalP"/>
    </source>
</evidence>
<keyword evidence="1" id="KW-0732">Signal</keyword>
<gene>
    <name evidence="2" type="ORF">GCM10022247_02300</name>
</gene>
<feature type="chain" id="PRO_5045745746" evidence="1">
    <location>
        <begin position="22"/>
        <end position="416"/>
    </location>
</feature>
<evidence type="ECO:0000313" key="2">
    <source>
        <dbReference type="EMBL" id="GAA3987548.1"/>
    </source>
</evidence>
<sequence length="416" mass="44051">MPLPRISKLLSVVALAGAVFATPGDPWVALDNQSKEFGKFLTGVDFDAPNSGWAVGDHTDHGSGKTTAHIRRWDGAKWADSAIGDLAGKSASLSQVAAVSGTDAWATGVPVAAPEARKATRSPRPHSPLPYRDEQRRFQAGKAVAAGTPYVLTHWDGQQWTSVAAPEPGADKSALVTDLERIGDHALAAGFEQKADPETGAPSEQTPFLDRYAGGKVQRLELPAQLTAKPSAVFSVTGKNADDVWISGAFLAPEKDTPYAAHWDGKAWTLSELPVTAEFPNGWNADQITTMGGTVYVSGRSLYTDGTLTTGYRYDGKAWTEWTDRGLAEINDLSVSADGSAMVAGGWPSQGSNISQYASFDGRAWTSHEQPAVLAGKDGQVLSVAHVPGTDRAMGVGYTNDDSEWGGTYYITASKP</sequence>
<evidence type="ECO:0000313" key="3">
    <source>
        <dbReference type="Proteomes" id="UP001501747"/>
    </source>
</evidence>
<dbReference type="RefSeq" id="WP_344870527.1">
    <property type="nucleotide sequence ID" value="NZ_BAABAL010000003.1"/>
</dbReference>
<accession>A0ABP7QTI5</accession>
<reference evidence="3" key="1">
    <citation type="journal article" date="2019" name="Int. J. Syst. Evol. Microbiol.">
        <title>The Global Catalogue of Microorganisms (GCM) 10K type strain sequencing project: providing services to taxonomists for standard genome sequencing and annotation.</title>
        <authorList>
            <consortium name="The Broad Institute Genomics Platform"/>
            <consortium name="The Broad Institute Genome Sequencing Center for Infectious Disease"/>
            <person name="Wu L."/>
            <person name="Ma J."/>
        </authorList>
    </citation>
    <scope>NUCLEOTIDE SEQUENCE [LARGE SCALE GENOMIC DNA]</scope>
    <source>
        <strain evidence="3">JCM 17342</strain>
    </source>
</reference>
<dbReference type="EMBL" id="BAABAL010000003">
    <property type="protein sequence ID" value="GAA3987548.1"/>
    <property type="molecule type" value="Genomic_DNA"/>
</dbReference>